<name>A0A934KG66_9BACT</name>
<evidence type="ECO:0000256" key="3">
    <source>
        <dbReference type="ARBA" id="ARBA00022692"/>
    </source>
</evidence>
<reference evidence="12 13" key="1">
    <citation type="submission" date="2020-10" db="EMBL/GenBank/DDBJ databases">
        <title>Ca. Dormibacterota MAGs.</title>
        <authorList>
            <person name="Montgomery K."/>
        </authorList>
    </citation>
    <scope>NUCLEOTIDE SEQUENCE [LARGE SCALE GENOMIC DNA]</scope>
    <source>
        <strain evidence="12">SC8811_S16_3</strain>
    </source>
</reference>
<dbReference type="GO" id="GO:0016020">
    <property type="term" value="C:membrane"/>
    <property type="evidence" value="ECO:0007669"/>
    <property type="project" value="UniProtKB-SubCell"/>
</dbReference>
<evidence type="ECO:0000256" key="7">
    <source>
        <dbReference type="ARBA" id="ARBA00023136"/>
    </source>
</evidence>
<evidence type="ECO:0000256" key="6">
    <source>
        <dbReference type="ARBA" id="ARBA00023002"/>
    </source>
</evidence>
<dbReference type="InterPro" id="IPR038354">
    <property type="entry name" value="VKOR_sf"/>
</dbReference>
<feature type="transmembrane region" description="Helical" evidence="10">
    <location>
        <begin position="82"/>
        <end position="99"/>
    </location>
</feature>
<organism evidence="12 13">
    <name type="scientific">Candidatus Dormiibacter inghamiae</name>
    <dbReference type="NCBI Taxonomy" id="3127013"/>
    <lineage>
        <taxon>Bacteria</taxon>
        <taxon>Bacillati</taxon>
        <taxon>Candidatus Dormiibacterota</taxon>
        <taxon>Candidatus Dormibacteria</taxon>
        <taxon>Candidatus Dormibacterales</taxon>
        <taxon>Candidatus Dormibacteraceae</taxon>
        <taxon>Candidatus Dormiibacter</taxon>
    </lineage>
</organism>
<dbReference type="SMART" id="SM00756">
    <property type="entry name" value="VKc"/>
    <property type="match status" value="1"/>
</dbReference>
<dbReference type="GO" id="GO:0048038">
    <property type="term" value="F:quinone binding"/>
    <property type="evidence" value="ECO:0007669"/>
    <property type="project" value="UniProtKB-KW"/>
</dbReference>
<keyword evidence="3 10" id="KW-0812">Transmembrane</keyword>
<dbReference type="GO" id="GO:0016491">
    <property type="term" value="F:oxidoreductase activity"/>
    <property type="evidence" value="ECO:0007669"/>
    <property type="project" value="UniProtKB-KW"/>
</dbReference>
<evidence type="ECO:0000256" key="4">
    <source>
        <dbReference type="ARBA" id="ARBA00022719"/>
    </source>
</evidence>
<keyword evidence="9" id="KW-0676">Redox-active center</keyword>
<evidence type="ECO:0000256" key="1">
    <source>
        <dbReference type="ARBA" id="ARBA00004141"/>
    </source>
</evidence>
<evidence type="ECO:0000256" key="9">
    <source>
        <dbReference type="ARBA" id="ARBA00023284"/>
    </source>
</evidence>
<comment type="caution">
    <text evidence="12">The sequence shown here is derived from an EMBL/GenBank/DDBJ whole genome shotgun (WGS) entry which is preliminary data.</text>
</comment>
<dbReference type="AlphaFoldDB" id="A0A934KG66"/>
<evidence type="ECO:0000313" key="13">
    <source>
        <dbReference type="Proteomes" id="UP000620075"/>
    </source>
</evidence>
<dbReference type="Proteomes" id="UP000620075">
    <property type="component" value="Unassembled WGS sequence"/>
</dbReference>
<dbReference type="CDD" id="cd12918">
    <property type="entry name" value="VKOR_arc"/>
    <property type="match status" value="1"/>
</dbReference>
<evidence type="ECO:0000256" key="2">
    <source>
        <dbReference type="ARBA" id="ARBA00006214"/>
    </source>
</evidence>
<evidence type="ECO:0000259" key="11">
    <source>
        <dbReference type="SMART" id="SM00756"/>
    </source>
</evidence>
<keyword evidence="5 10" id="KW-1133">Transmembrane helix</keyword>
<protein>
    <submittedName>
        <fullName evidence="12">Vitamin K epoxide reductase family protein</fullName>
    </submittedName>
</protein>
<evidence type="ECO:0000313" key="12">
    <source>
        <dbReference type="EMBL" id="MBJ7603002.1"/>
    </source>
</evidence>
<dbReference type="PANTHER" id="PTHR34573:SF1">
    <property type="entry name" value="VITAMIN K EPOXIDE REDUCTASE DOMAIN-CONTAINING PROTEIN"/>
    <property type="match status" value="1"/>
</dbReference>
<comment type="similarity">
    <text evidence="2">Belongs to the VKOR family.</text>
</comment>
<keyword evidence="7 10" id="KW-0472">Membrane</keyword>
<keyword evidence="6" id="KW-0560">Oxidoreductase</keyword>
<comment type="subcellular location">
    <subcellularLocation>
        <location evidence="1">Membrane</location>
        <topology evidence="1">Multi-pass membrane protein</topology>
    </subcellularLocation>
</comment>
<evidence type="ECO:0000256" key="5">
    <source>
        <dbReference type="ARBA" id="ARBA00022989"/>
    </source>
</evidence>
<dbReference type="PANTHER" id="PTHR34573">
    <property type="entry name" value="VKC DOMAIN-CONTAINING PROTEIN"/>
    <property type="match status" value="1"/>
</dbReference>
<proteinExistence type="inferred from homology"/>
<sequence>MQEVHLVIAAYLTYSHYEQVPLACTQGQVANCAAVTHSSYSTLPGSEVPISVPGLLFFAGVTVWAVLALSRVFEKSAWAERALLFWSMAGLLFVLYLVFVEIVRLQRICEWCTAAHVLTLVIFLLALNRVGRPTAA</sequence>
<gene>
    <name evidence="12" type="ORF">JF888_07410</name>
</gene>
<feature type="transmembrane region" description="Helical" evidence="10">
    <location>
        <begin position="50"/>
        <end position="70"/>
    </location>
</feature>
<keyword evidence="8" id="KW-1015">Disulfide bond</keyword>
<evidence type="ECO:0000256" key="10">
    <source>
        <dbReference type="SAM" id="Phobius"/>
    </source>
</evidence>
<accession>A0A934KG66</accession>
<feature type="transmembrane region" description="Helical" evidence="10">
    <location>
        <begin position="105"/>
        <end position="127"/>
    </location>
</feature>
<dbReference type="EMBL" id="JAEKNQ010000030">
    <property type="protein sequence ID" value="MBJ7603002.1"/>
    <property type="molecule type" value="Genomic_DNA"/>
</dbReference>
<dbReference type="InterPro" id="IPR012932">
    <property type="entry name" value="VKOR"/>
</dbReference>
<dbReference type="Pfam" id="PF07884">
    <property type="entry name" value="VKOR"/>
    <property type="match status" value="1"/>
</dbReference>
<evidence type="ECO:0000256" key="8">
    <source>
        <dbReference type="ARBA" id="ARBA00023157"/>
    </source>
</evidence>
<feature type="domain" description="Vitamin K epoxide reductase" evidence="11">
    <location>
        <begin position="6"/>
        <end position="130"/>
    </location>
</feature>
<dbReference type="Gene3D" id="1.20.1440.130">
    <property type="entry name" value="VKOR domain"/>
    <property type="match status" value="1"/>
</dbReference>
<keyword evidence="4" id="KW-0874">Quinone</keyword>